<protein>
    <submittedName>
        <fullName evidence="1">AlNc14C31G2867 protein</fullName>
    </submittedName>
</protein>
<gene>
    <name evidence="1" type="primary">AlNc14C31G2867</name>
    <name evidence="1" type="ORF">ALNC14_033090</name>
</gene>
<dbReference type="AlphaFoldDB" id="F0W7R4"/>
<proteinExistence type="predicted"/>
<organism evidence="1">
    <name type="scientific">Albugo laibachii Nc14</name>
    <dbReference type="NCBI Taxonomy" id="890382"/>
    <lineage>
        <taxon>Eukaryota</taxon>
        <taxon>Sar</taxon>
        <taxon>Stramenopiles</taxon>
        <taxon>Oomycota</taxon>
        <taxon>Peronosporomycetes</taxon>
        <taxon>Albuginales</taxon>
        <taxon>Albuginaceae</taxon>
        <taxon>Albugo</taxon>
    </lineage>
</organism>
<reference evidence="1" key="2">
    <citation type="submission" date="2011-02" db="EMBL/GenBank/DDBJ databases">
        <authorList>
            <person name="MacLean D."/>
        </authorList>
    </citation>
    <scope>NUCLEOTIDE SEQUENCE</scope>
</reference>
<sequence>MTSGIYRLRLLSRPFIASITLSDILEQLELTCWEDCVAPWKYARSRLPTATRSKQPIDLSSPLQSSRRINKCFLNHEATCRDSCGRKWNVSYILCFCNCQRQDDQLEKEMYLVLVERSN</sequence>
<evidence type="ECO:0000313" key="1">
    <source>
        <dbReference type="EMBL" id="CCA17166.1"/>
    </source>
</evidence>
<accession>F0W7R4</accession>
<dbReference type="HOGENOM" id="CLU_2065829_0_0_1"/>
<dbReference type="EMBL" id="FR824076">
    <property type="protein sequence ID" value="CCA17166.1"/>
    <property type="molecule type" value="Genomic_DNA"/>
</dbReference>
<name>F0W7R4_9STRA</name>
<reference evidence="1" key="1">
    <citation type="journal article" date="2011" name="PLoS Biol.">
        <title>Gene gain and loss during evolution of obligate parasitism in the white rust pathogen of Arabidopsis thaliana.</title>
        <authorList>
            <person name="Kemen E."/>
            <person name="Gardiner A."/>
            <person name="Schultz-Larsen T."/>
            <person name="Kemen A.C."/>
            <person name="Balmuth A.L."/>
            <person name="Robert-Seilaniantz A."/>
            <person name="Bailey K."/>
            <person name="Holub E."/>
            <person name="Studholme D.J."/>
            <person name="Maclean D."/>
            <person name="Jones J.D."/>
        </authorList>
    </citation>
    <scope>NUCLEOTIDE SEQUENCE</scope>
</reference>